<evidence type="ECO:0000313" key="1">
    <source>
        <dbReference type="EMBL" id="PSR53882.1"/>
    </source>
</evidence>
<evidence type="ECO:0000313" key="2">
    <source>
        <dbReference type="Proteomes" id="UP000240357"/>
    </source>
</evidence>
<proteinExistence type="predicted"/>
<keyword evidence="2" id="KW-1185">Reference proteome</keyword>
<dbReference type="AlphaFoldDB" id="A0A2T2YEF2"/>
<dbReference type="EMBL" id="PYFT01000001">
    <property type="protein sequence ID" value="PSR53882.1"/>
    <property type="molecule type" value="Genomic_DNA"/>
</dbReference>
<comment type="caution">
    <text evidence="1">The sequence shown here is derived from an EMBL/GenBank/DDBJ whole genome shotgun (WGS) entry which is preliminary data.</text>
</comment>
<gene>
    <name evidence="1" type="ORF">AHMF7605_10315</name>
</gene>
<reference evidence="1 2" key="1">
    <citation type="submission" date="2018-03" db="EMBL/GenBank/DDBJ databases">
        <title>Adhaeribacter sp. HMF7605 Genome sequencing and assembly.</title>
        <authorList>
            <person name="Kang H."/>
            <person name="Kang J."/>
            <person name="Cha I."/>
            <person name="Kim H."/>
            <person name="Joh K."/>
        </authorList>
    </citation>
    <scope>NUCLEOTIDE SEQUENCE [LARGE SCALE GENOMIC DNA]</scope>
    <source>
        <strain evidence="1 2">HMF7605</strain>
    </source>
</reference>
<accession>A0A2T2YEF2</accession>
<dbReference type="RefSeq" id="WP_106928966.1">
    <property type="nucleotide sequence ID" value="NZ_PYFT01000001.1"/>
</dbReference>
<organism evidence="1 2">
    <name type="scientific">Adhaeribacter arboris</name>
    <dbReference type="NCBI Taxonomy" id="2072846"/>
    <lineage>
        <taxon>Bacteria</taxon>
        <taxon>Pseudomonadati</taxon>
        <taxon>Bacteroidota</taxon>
        <taxon>Cytophagia</taxon>
        <taxon>Cytophagales</taxon>
        <taxon>Hymenobacteraceae</taxon>
        <taxon>Adhaeribacter</taxon>
    </lineage>
</organism>
<sequence>MATEFKYKLWAQMAKVAPSPDEQKIYRMKLAEKTKLSGRQLTTFFNLPKESKKDIPATILLQLAVLLGTTPENLVNFPLPPRTLDQEMNDPSRIAERFGMRRSSTKAPKPMHR</sequence>
<dbReference type="Proteomes" id="UP000240357">
    <property type="component" value="Unassembled WGS sequence"/>
</dbReference>
<protein>
    <submittedName>
        <fullName evidence="1">Uncharacterized protein</fullName>
    </submittedName>
</protein>
<name>A0A2T2YEF2_9BACT</name>